<keyword evidence="1" id="KW-0805">Transcription regulation</keyword>
<dbReference type="Proteomes" id="UP001219956">
    <property type="component" value="Unassembled WGS sequence"/>
</dbReference>
<dbReference type="Gene3D" id="1.10.10.60">
    <property type="entry name" value="Homeodomain-like"/>
    <property type="match status" value="1"/>
</dbReference>
<reference evidence="5 6" key="1">
    <citation type="submission" date="2023-01" db="EMBL/GenBank/DDBJ databases">
        <title>Novel species of the genus Vogesella isolated from rivers.</title>
        <authorList>
            <person name="Lu H."/>
        </authorList>
    </citation>
    <scope>NUCLEOTIDE SEQUENCE [LARGE SCALE GENOMIC DNA]</scope>
    <source>
        <strain evidence="5 6">DC21W</strain>
    </source>
</reference>
<dbReference type="PROSITE" id="PS01124">
    <property type="entry name" value="HTH_ARAC_FAMILY_2"/>
    <property type="match status" value="1"/>
</dbReference>
<evidence type="ECO:0000256" key="3">
    <source>
        <dbReference type="ARBA" id="ARBA00023163"/>
    </source>
</evidence>
<dbReference type="InterPro" id="IPR009057">
    <property type="entry name" value="Homeodomain-like_sf"/>
</dbReference>
<keyword evidence="2" id="KW-0238">DNA-binding</keyword>
<name>A0ABT5IZ72_9NEIS</name>
<dbReference type="PANTHER" id="PTHR46796">
    <property type="entry name" value="HTH-TYPE TRANSCRIPTIONAL ACTIVATOR RHAS-RELATED"/>
    <property type="match status" value="1"/>
</dbReference>
<dbReference type="SMART" id="SM00342">
    <property type="entry name" value="HTH_ARAC"/>
    <property type="match status" value="1"/>
</dbReference>
<sequence>MVQAVWSAAVCADHPGPVIRRLYSDASSGILFALAGKIEIDDIGLPLGVILCPVAKSSGEVALYPGSRLAGIRFHPATAYGVLGQHYEDMTRLAPADDHRHALYPLYQQLSDCDDTHRHLELLSHWAEMHLVLRQLVPSALQSALQALALADSAALPDTSLPRGQRQIERLFRQWLDMTPKQYQRILRVSNAASFLLLHPDARLAEVALQFGFSDQAHMCREFRSLANTTPGRV</sequence>
<evidence type="ECO:0000313" key="5">
    <source>
        <dbReference type="EMBL" id="MDC7717453.1"/>
    </source>
</evidence>
<keyword evidence="3" id="KW-0804">Transcription</keyword>
<dbReference type="RefSeq" id="WP_272751770.1">
    <property type="nucleotide sequence ID" value="NZ_JAQQLF010000010.1"/>
</dbReference>
<feature type="domain" description="HTH araC/xylS-type" evidence="4">
    <location>
        <begin position="165"/>
        <end position="234"/>
    </location>
</feature>
<evidence type="ECO:0000256" key="1">
    <source>
        <dbReference type="ARBA" id="ARBA00023015"/>
    </source>
</evidence>
<proteinExistence type="predicted"/>
<dbReference type="Pfam" id="PF12833">
    <property type="entry name" value="HTH_18"/>
    <property type="match status" value="1"/>
</dbReference>
<protein>
    <submittedName>
        <fullName evidence="5">Helix-turn-helix domain-containing protein</fullName>
    </submittedName>
</protein>
<evidence type="ECO:0000256" key="2">
    <source>
        <dbReference type="ARBA" id="ARBA00023125"/>
    </source>
</evidence>
<gene>
    <name evidence="5" type="ORF">PQU95_09540</name>
</gene>
<dbReference type="InterPro" id="IPR050204">
    <property type="entry name" value="AraC_XylS_family_regulators"/>
</dbReference>
<accession>A0ABT5IZ72</accession>
<comment type="caution">
    <text evidence="5">The sequence shown here is derived from an EMBL/GenBank/DDBJ whole genome shotgun (WGS) entry which is preliminary data.</text>
</comment>
<keyword evidence="6" id="KW-1185">Reference proteome</keyword>
<organism evidence="5 6">
    <name type="scientific">Vogesella aquatica</name>
    <dbReference type="NCBI Taxonomy" id="2984206"/>
    <lineage>
        <taxon>Bacteria</taxon>
        <taxon>Pseudomonadati</taxon>
        <taxon>Pseudomonadota</taxon>
        <taxon>Betaproteobacteria</taxon>
        <taxon>Neisseriales</taxon>
        <taxon>Chromobacteriaceae</taxon>
        <taxon>Vogesella</taxon>
    </lineage>
</organism>
<evidence type="ECO:0000313" key="6">
    <source>
        <dbReference type="Proteomes" id="UP001219956"/>
    </source>
</evidence>
<evidence type="ECO:0000259" key="4">
    <source>
        <dbReference type="PROSITE" id="PS01124"/>
    </source>
</evidence>
<dbReference type="EMBL" id="JAQQLF010000010">
    <property type="protein sequence ID" value="MDC7717453.1"/>
    <property type="molecule type" value="Genomic_DNA"/>
</dbReference>
<dbReference type="SUPFAM" id="SSF46689">
    <property type="entry name" value="Homeodomain-like"/>
    <property type="match status" value="1"/>
</dbReference>
<dbReference type="InterPro" id="IPR018060">
    <property type="entry name" value="HTH_AraC"/>
</dbReference>